<evidence type="ECO:0000313" key="5">
    <source>
        <dbReference type="EMBL" id="PRX43594.1"/>
    </source>
</evidence>
<dbReference type="SUPFAM" id="SSF55031">
    <property type="entry name" value="Bacterial exopeptidase dimerisation domain"/>
    <property type="match status" value="1"/>
</dbReference>
<dbReference type="InterPro" id="IPR010158">
    <property type="entry name" value="Amidase_Cbmase"/>
</dbReference>
<protein>
    <submittedName>
        <fullName evidence="5">N-carbamoyl-L-amino-acid hydrolase</fullName>
    </submittedName>
</protein>
<feature type="binding site" evidence="3">
    <location>
        <position position="393"/>
    </location>
    <ligand>
        <name>Zn(2+)</name>
        <dbReference type="ChEBI" id="CHEBI:29105"/>
        <label>2</label>
    </ligand>
</feature>
<feature type="binding site" evidence="3">
    <location>
        <position position="96"/>
    </location>
    <ligand>
        <name>Zn(2+)</name>
        <dbReference type="ChEBI" id="CHEBI:29105"/>
        <label>1</label>
    </ligand>
</feature>
<dbReference type="InterPro" id="IPR002933">
    <property type="entry name" value="Peptidase_M20"/>
</dbReference>
<gene>
    <name evidence="5" type="ORF">B0I33_11454</name>
</gene>
<feature type="binding site" evidence="3">
    <location>
        <position position="142"/>
    </location>
    <ligand>
        <name>Zn(2+)</name>
        <dbReference type="ChEBI" id="CHEBI:29105"/>
        <label>2</label>
    </ligand>
</feature>
<dbReference type="Gene3D" id="3.40.630.10">
    <property type="entry name" value="Zn peptidases"/>
    <property type="match status" value="1"/>
</dbReference>
<evidence type="ECO:0000256" key="2">
    <source>
        <dbReference type="ARBA" id="ARBA00022801"/>
    </source>
</evidence>
<feature type="binding site" evidence="4">
    <location>
        <position position="232"/>
    </location>
    <ligand>
        <name>allantoate</name>
        <dbReference type="ChEBI" id="CHEBI:17536"/>
    </ligand>
</feature>
<dbReference type="AlphaFoldDB" id="A0A2T0LL29"/>
<dbReference type="NCBIfam" id="NF006770">
    <property type="entry name" value="PRK09290.1-4"/>
    <property type="match status" value="1"/>
</dbReference>
<feature type="binding site" evidence="3">
    <location>
        <position position="207"/>
    </location>
    <ligand>
        <name>Zn(2+)</name>
        <dbReference type="ChEBI" id="CHEBI:29105"/>
        <label>1</label>
    </ligand>
</feature>
<dbReference type="EMBL" id="PVNH01000014">
    <property type="protein sequence ID" value="PRX43594.1"/>
    <property type="molecule type" value="Genomic_DNA"/>
</dbReference>
<feature type="binding site" evidence="3">
    <location>
        <position position="107"/>
    </location>
    <ligand>
        <name>Zn(2+)</name>
        <dbReference type="ChEBI" id="CHEBI:29105"/>
        <label>1</label>
    </ligand>
</feature>
<keyword evidence="2 5" id="KW-0378">Hydrolase</keyword>
<evidence type="ECO:0000256" key="3">
    <source>
        <dbReference type="PIRSR" id="PIRSR001235-1"/>
    </source>
</evidence>
<comment type="similarity">
    <text evidence="1">Belongs to the peptidase M20 family.</text>
</comment>
<dbReference type="OrthoDB" id="9808195at2"/>
<dbReference type="Pfam" id="PF01546">
    <property type="entry name" value="Peptidase_M20"/>
    <property type="match status" value="1"/>
</dbReference>
<dbReference type="Gene3D" id="3.30.70.360">
    <property type="match status" value="1"/>
</dbReference>
<evidence type="ECO:0000256" key="1">
    <source>
        <dbReference type="ARBA" id="ARBA00006153"/>
    </source>
</evidence>
<dbReference type="InterPro" id="IPR036264">
    <property type="entry name" value="Bact_exopeptidase_dim_dom"/>
</dbReference>
<sequence>MTGAGSEGHLHCVQRSEGGLHCPSASALLAEIADIGCDRRRGGYSRHVFDGAERELRGWFADHAARLGLDTETDRNGNVWAWWGTPGPGAVVTGSHLDSVPGGGAFDGPLGVASALTAVGALRARGGTPARPLAVVVFAEEEGGRFGVPCLGSRLLTGAIDAEAARNLRDPEGVTFAEAARAAGLDPARIGPDPEALGRIGTFVELHVEQGRGLIDLGSPVAVGSTVIAHGRWRFTFTGQGNHAGATPLSDRRDPMLPAAATVAAVRRLAAGVPDARATVGRLVPSPGGTNVIASTVDLWLDARVPGGGTQALVDDITAAARAAAADEGCALTVRQESCSDTVAFDDRLRAELGGLLGGVPELATGAGHDAAILAPHVPSAMLYVRNPTGVSHAPEEHAEPADVERGAAALTDVLEHLCR</sequence>
<dbReference type="PANTHER" id="PTHR32494">
    <property type="entry name" value="ALLANTOATE DEIMINASE-RELATED"/>
    <property type="match status" value="1"/>
</dbReference>
<dbReference type="NCBIfam" id="TIGR01879">
    <property type="entry name" value="hydantase"/>
    <property type="match status" value="1"/>
</dbReference>
<dbReference type="Proteomes" id="UP000238362">
    <property type="component" value="Unassembled WGS sequence"/>
</dbReference>
<dbReference type="PANTHER" id="PTHR32494:SF5">
    <property type="entry name" value="ALLANTOATE AMIDOHYDROLASE"/>
    <property type="match status" value="1"/>
</dbReference>
<keyword evidence="3" id="KW-0479">Metal-binding</keyword>
<keyword evidence="6" id="KW-1185">Reference proteome</keyword>
<dbReference type="SUPFAM" id="SSF53187">
    <property type="entry name" value="Zn-dependent exopeptidases"/>
    <property type="match status" value="1"/>
</dbReference>
<dbReference type="GO" id="GO:0016813">
    <property type="term" value="F:hydrolase activity, acting on carbon-nitrogen (but not peptide) bonds, in linear amidines"/>
    <property type="evidence" value="ECO:0007669"/>
    <property type="project" value="InterPro"/>
</dbReference>
<feature type="binding site" evidence="3">
    <location>
        <position position="107"/>
    </location>
    <ligand>
        <name>Zn(2+)</name>
        <dbReference type="ChEBI" id="CHEBI:29105"/>
        <label>2</label>
    </ligand>
</feature>
<feature type="binding site" evidence="4">
    <location>
        <position position="291"/>
    </location>
    <ligand>
        <name>allantoate</name>
        <dbReference type="ChEBI" id="CHEBI:17536"/>
    </ligand>
</feature>
<reference evidence="5 6" key="1">
    <citation type="submission" date="2018-03" db="EMBL/GenBank/DDBJ databases">
        <title>Genomic Encyclopedia of Type Strains, Phase III (KMG-III): the genomes of soil and plant-associated and newly described type strains.</title>
        <authorList>
            <person name="Whitman W."/>
        </authorList>
    </citation>
    <scope>NUCLEOTIDE SEQUENCE [LARGE SCALE GENOMIC DNA]</scope>
    <source>
        <strain evidence="5 6">CGMCC 4.7125</strain>
    </source>
</reference>
<dbReference type="GO" id="GO:0046872">
    <property type="term" value="F:metal ion binding"/>
    <property type="evidence" value="ECO:0007669"/>
    <property type="project" value="UniProtKB-KW"/>
</dbReference>
<feature type="binding site" evidence="4">
    <location>
        <position position="304"/>
    </location>
    <ligand>
        <name>allantoate</name>
        <dbReference type="ChEBI" id="CHEBI:17536"/>
    </ligand>
</feature>
<proteinExistence type="inferred from homology"/>
<comment type="caution">
    <text evidence="5">The sequence shown here is derived from an EMBL/GenBank/DDBJ whole genome shotgun (WGS) entry which is preliminary data.</text>
</comment>
<keyword evidence="3" id="KW-0862">Zinc</keyword>
<accession>A0A2T0LL29</accession>
<comment type="cofactor">
    <cofactor evidence="3">
        <name>Zn(2+)</name>
        <dbReference type="ChEBI" id="CHEBI:29105"/>
    </cofactor>
    <text evidence="3">Binds 2 Zn(2+) ions per subunit.</text>
</comment>
<name>A0A2T0LL29_9PSEU</name>
<organism evidence="5 6">
    <name type="scientific">Prauserella shujinwangii</name>
    <dbReference type="NCBI Taxonomy" id="1453103"/>
    <lineage>
        <taxon>Bacteria</taxon>
        <taxon>Bacillati</taxon>
        <taxon>Actinomycetota</taxon>
        <taxon>Actinomycetes</taxon>
        <taxon>Pseudonocardiales</taxon>
        <taxon>Pseudonocardiaceae</taxon>
        <taxon>Prauserella</taxon>
    </lineage>
</organism>
<evidence type="ECO:0000313" key="6">
    <source>
        <dbReference type="Proteomes" id="UP000238362"/>
    </source>
</evidence>
<evidence type="ECO:0000256" key="4">
    <source>
        <dbReference type="PIRSR" id="PIRSR001235-2"/>
    </source>
</evidence>
<dbReference type="PIRSF" id="PIRSF001235">
    <property type="entry name" value="Amidase_carbamoylase"/>
    <property type="match status" value="1"/>
</dbReference>